<dbReference type="GO" id="GO:0004519">
    <property type="term" value="F:endonuclease activity"/>
    <property type="evidence" value="ECO:0007669"/>
    <property type="project" value="UniProtKB-KW"/>
</dbReference>
<dbReference type="Proteomes" id="UP001595807">
    <property type="component" value="Unassembled WGS sequence"/>
</dbReference>
<keyword evidence="2" id="KW-1185">Reference proteome</keyword>
<evidence type="ECO:0000313" key="2">
    <source>
        <dbReference type="Proteomes" id="UP001595807"/>
    </source>
</evidence>
<protein>
    <submittedName>
        <fullName evidence="1">Type I restriction endonuclease subunit S</fullName>
    </submittedName>
</protein>
<evidence type="ECO:0000313" key="1">
    <source>
        <dbReference type="EMBL" id="MFC3928727.1"/>
    </source>
</evidence>
<gene>
    <name evidence="1" type="ORF">ACFORF_09175</name>
</gene>
<dbReference type="EMBL" id="JBHRZV010000051">
    <property type="protein sequence ID" value="MFC3928727.1"/>
    <property type="molecule type" value="Genomic_DNA"/>
</dbReference>
<name>A0ABV8CXD0_9STRE</name>
<keyword evidence="1" id="KW-0255">Endonuclease</keyword>
<keyword evidence="1" id="KW-0540">Nuclease</keyword>
<comment type="caution">
    <text evidence="1">The sequence shown here is derived from an EMBL/GenBank/DDBJ whole genome shotgun (WGS) entry which is preliminary data.</text>
</comment>
<reference evidence="2" key="1">
    <citation type="journal article" date="2019" name="Int. J. Syst. Evol. Microbiol.">
        <title>The Global Catalogue of Microorganisms (GCM) 10K type strain sequencing project: providing services to taxonomists for standard genome sequencing and annotation.</title>
        <authorList>
            <consortium name="The Broad Institute Genomics Platform"/>
            <consortium name="The Broad Institute Genome Sequencing Center for Infectious Disease"/>
            <person name="Wu L."/>
            <person name="Ma J."/>
        </authorList>
    </citation>
    <scope>NUCLEOTIDE SEQUENCE [LARGE SCALE GENOMIC DNA]</scope>
    <source>
        <strain evidence="2">CCUG 67170</strain>
    </source>
</reference>
<sequence length="293" mass="33769">MLTAHSLISLNNAELLNPSEINSISKGYNPHLYMILGIPKWYIKRANLIEGNSKIDIELQSEDGFSYKNTLKFIDKRDQKLRNLNSIKITKDNRFLVINETEKHQATDIMWNCCMEFIPSCKILYIGKAHGNKNDRTVKERLSSHSTVQQILSDSNDLKINYDIKVLVFSIIESKVATTLGDVSISGLSVEDIADFPNDKNLISLVEAKLINYFKPSYNKTFTKGQVPKLRDKSYSEYFTKHFNSMIIDFRNLGEIFFYTDNVKSFNTFSDCIDYTINGDANTFELLIRPYFE</sequence>
<proteinExistence type="predicted"/>
<dbReference type="RefSeq" id="WP_380427550.1">
    <property type="nucleotide sequence ID" value="NZ_JBHRZV010000051.1"/>
</dbReference>
<keyword evidence="1" id="KW-0378">Hydrolase</keyword>
<accession>A0ABV8CXD0</accession>
<organism evidence="1 2">
    <name type="scientific">Streptococcus caprae</name>
    <dbReference type="NCBI Taxonomy" id="1640501"/>
    <lineage>
        <taxon>Bacteria</taxon>
        <taxon>Bacillati</taxon>
        <taxon>Bacillota</taxon>
        <taxon>Bacilli</taxon>
        <taxon>Lactobacillales</taxon>
        <taxon>Streptococcaceae</taxon>
        <taxon>Streptococcus</taxon>
    </lineage>
</organism>